<reference evidence="2" key="1">
    <citation type="journal article" date="2010" name="J. Integr. Plant Biol.">
        <title>Insights into the bamboo genome: syntenic relationships to rice and sorghum.</title>
        <authorList>
            <person name="Gui Y.J."/>
            <person name="Zhou Y."/>
            <person name="Wang Y."/>
            <person name="Wang S."/>
            <person name="Wang S.Y."/>
            <person name="Hu Y."/>
            <person name="Bo S.P."/>
            <person name="Chen H."/>
            <person name="Zhou C.P."/>
            <person name="Ma N.X."/>
            <person name="Zhang T.Z."/>
            <person name="Fan L.J."/>
        </authorList>
    </citation>
    <scope>NUCLEOTIDE SEQUENCE</scope>
    <source>
        <tissue evidence="2">Shoot</tissue>
    </source>
</reference>
<evidence type="ECO:0000313" key="2">
    <source>
        <dbReference type="EMBL" id="ADB85347.1"/>
    </source>
</evidence>
<feature type="region of interest" description="Disordered" evidence="1">
    <location>
        <begin position="1"/>
        <end position="80"/>
    </location>
</feature>
<dbReference type="EMBL" id="GQ252859">
    <property type="protein sequence ID" value="ADB85347.1"/>
    <property type="molecule type" value="Genomic_DNA"/>
</dbReference>
<sequence>MAAWQGRRQTNGNVYIGGGVTREHDGNGKPTTPRGNQEEHEDSNGTRNMLSALERLEEDGSGGATIACGGEEQRRAQGPQ</sequence>
<evidence type="ECO:0000256" key="1">
    <source>
        <dbReference type="SAM" id="MobiDB-lite"/>
    </source>
</evidence>
<proteinExistence type="predicted"/>
<feature type="compositionally biased region" description="Basic and acidic residues" evidence="1">
    <location>
        <begin position="71"/>
        <end position="80"/>
    </location>
</feature>
<organism evidence="2">
    <name type="scientific">Phyllostachys edulis</name>
    <name type="common">Tortoise shell bamboo</name>
    <name type="synonym">Bambusa edulis</name>
    <dbReference type="NCBI Taxonomy" id="38705"/>
    <lineage>
        <taxon>Eukaryota</taxon>
        <taxon>Viridiplantae</taxon>
        <taxon>Streptophyta</taxon>
        <taxon>Embryophyta</taxon>
        <taxon>Tracheophyta</taxon>
        <taxon>Spermatophyta</taxon>
        <taxon>Magnoliopsida</taxon>
        <taxon>Liliopsida</taxon>
        <taxon>Poales</taxon>
        <taxon>Poaceae</taxon>
        <taxon>BOP clade</taxon>
        <taxon>Bambusoideae</taxon>
        <taxon>Arundinarodae</taxon>
        <taxon>Arundinarieae</taxon>
        <taxon>Arundinariinae</taxon>
        <taxon>Phyllostachys</taxon>
    </lineage>
</organism>
<name>D3IVK7_PHYED</name>
<accession>D3IVK7</accession>
<dbReference type="AlphaFoldDB" id="D3IVK7"/>
<protein>
    <submittedName>
        <fullName evidence="2">Uncharacterized protein</fullName>
    </submittedName>
</protein>